<keyword evidence="3" id="KW-1185">Reference proteome</keyword>
<evidence type="ECO:0000256" key="1">
    <source>
        <dbReference type="SAM" id="MobiDB-lite"/>
    </source>
</evidence>
<evidence type="ECO:0000313" key="2">
    <source>
        <dbReference type="EMBL" id="KNC75593.1"/>
    </source>
</evidence>
<protein>
    <submittedName>
        <fullName evidence="2">Uncharacterized protein</fullName>
    </submittedName>
</protein>
<accession>A0A0L0FHV7</accession>
<dbReference type="EMBL" id="KQ243532">
    <property type="protein sequence ID" value="KNC75593.1"/>
    <property type="molecule type" value="Genomic_DNA"/>
</dbReference>
<dbReference type="AlphaFoldDB" id="A0A0L0FHV7"/>
<feature type="compositionally biased region" description="Gly residues" evidence="1">
    <location>
        <begin position="36"/>
        <end position="46"/>
    </location>
</feature>
<gene>
    <name evidence="2" type="ORF">SARC_11885</name>
</gene>
<feature type="compositionally biased region" description="Basic and acidic residues" evidence="1">
    <location>
        <begin position="18"/>
        <end position="29"/>
    </location>
</feature>
<evidence type="ECO:0000313" key="3">
    <source>
        <dbReference type="Proteomes" id="UP000054560"/>
    </source>
</evidence>
<dbReference type="GeneID" id="25912389"/>
<organism evidence="2 3">
    <name type="scientific">Sphaeroforma arctica JP610</name>
    <dbReference type="NCBI Taxonomy" id="667725"/>
    <lineage>
        <taxon>Eukaryota</taxon>
        <taxon>Ichthyosporea</taxon>
        <taxon>Ichthyophonida</taxon>
        <taxon>Sphaeroforma</taxon>
    </lineage>
</organism>
<feature type="region of interest" description="Disordered" evidence="1">
    <location>
        <begin position="1"/>
        <end position="81"/>
    </location>
</feature>
<reference evidence="2 3" key="1">
    <citation type="submission" date="2011-02" db="EMBL/GenBank/DDBJ databases">
        <title>The Genome Sequence of Sphaeroforma arctica JP610.</title>
        <authorList>
            <consortium name="The Broad Institute Genome Sequencing Platform"/>
            <person name="Russ C."/>
            <person name="Cuomo C."/>
            <person name="Young S.K."/>
            <person name="Zeng Q."/>
            <person name="Gargeya S."/>
            <person name="Alvarado L."/>
            <person name="Berlin A."/>
            <person name="Chapman S.B."/>
            <person name="Chen Z."/>
            <person name="Freedman E."/>
            <person name="Gellesch M."/>
            <person name="Goldberg J."/>
            <person name="Griggs A."/>
            <person name="Gujja S."/>
            <person name="Heilman E."/>
            <person name="Heiman D."/>
            <person name="Howarth C."/>
            <person name="Mehta T."/>
            <person name="Neiman D."/>
            <person name="Pearson M."/>
            <person name="Roberts A."/>
            <person name="Saif S."/>
            <person name="Shea T."/>
            <person name="Shenoy N."/>
            <person name="Sisk P."/>
            <person name="Stolte C."/>
            <person name="Sykes S."/>
            <person name="White J."/>
            <person name="Yandava C."/>
            <person name="Burger G."/>
            <person name="Gray M.W."/>
            <person name="Holland P.W.H."/>
            <person name="King N."/>
            <person name="Lang F.B.F."/>
            <person name="Roger A.J."/>
            <person name="Ruiz-Trillo I."/>
            <person name="Haas B."/>
            <person name="Nusbaum C."/>
            <person name="Birren B."/>
        </authorList>
    </citation>
    <scope>NUCLEOTIDE SEQUENCE [LARGE SCALE GENOMIC DNA]</scope>
    <source>
        <strain evidence="2 3">JP610</strain>
    </source>
</reference>
<dbReference type="RefSeq" id="XP_014149495.1">
    <property type="nucleotide sequence ID" value="XM_014294020.1"/>
</dbReference>
<dbReference type="Proteomes" id="UP000054560">
    <property type="component" value="Unassembled WGS sequence"/>
</dbReference>
<feature type="compositionally biased region" description="Basic and acidic residues" evidence="1">
    <location>
        <begin position="67"/>
        <end position="81"/>
    </location>
</feature>
<sequence length="105" mass="11754">MTDFVNELVHTGSEDSIDWDKSYDSEHSTGVDGNSGNDGGDGGGSDEAGDNIPDERGLPKLVPNKAFWDRPTRREHEYDHTPENILKRSDFLNFFKLVQSMNPNL</sequence>
<name>A0A0L0FHV7_9EUKA</name>
<proteinExistence type="predicted"/>